<dbReference type="PANTHER" id="PTHR31548">
    <property type="entry name" value="CLARIN"/>
    <property type="match status" value="1"/>
</dbReference>
<evidence type="ECO:0000313" key="7">
    <source>
        <dbReference type="EMBL" id="KAK2709907.1"/>
    </source>
</evidence>
<reference evidence="7" key="1">
    <citation type="submission" date="2023-07" db="EMBL/GenBank/DDBJ databases">
        <title>Chromosome-level genome assembly of Artemia franciscana.</title>
        <authorList>
            <person name="Jo E."/>
        </authorList>
    </citation>
    <scope>NUCLEOTIDE SEQUENCE</scope>
    <source>
        <tissue evidence="7">Whole body</tissue>
    </source>
</reference>
<feature type="transmembrane region" description="Helical" evidence="6">
    <location>
        <begin position="182"/>
        <end position="203"/>
    </location>
</feature>
<comment type="caution">
    <text evidence="7">The sequence shown here is derived from an EMBL/GenBank/DDBJ whole genome shotgun (WGS) entry which is preliminary data.</text>
</comment>
<comment type="similarity">
    <text evidence="2">Belongs to the clarin family.</text>
</comment>
<proteinExistence type="inferred from homology"/>
<sequence length="226" mass="24741">MAVRYLFRRGLSFATFLGTCLSISLLATALATHGWIEAKAYRTANPEESDGRIQLGLFSGKRELNVAYGWRTYDMKVLDALYQDPEFLITGLWAATVACLAAALLCSLIVGVLAIINTVTIPAPTLCGAVGLCVTNGIAFACTVGAIVTWVIQYFLRLEDNVLLQEDKDNFWTTAGLAKLSYSFWFVVAAGCIFAINIVLVILGEQSVKERNRIRTEKPNGVTLLY</sequence>
<evidence type="ECO:0000256" key="6">
    <source>
        <dbReference type="SAM" id="Phobius"/>
    </source>
</evidence>
<dbReference type="GO" id="GO:0007605">
    <property type="term" value="P:sensory perception of sound"/>
    <property type="evidence" value="ECO:0007669"/>
    <property type="project" value="UniProtKB-ARBA"/>
</dbReference>
<dbReference type="InterPro" id="IPR026748">
    <property type="entry name" value="Clarin"/>
</dbReference>
<dbReference type="Gene3D" id="1.20.140.150">
    <property type="match status" value="1"/>
</dbReference>
<evidence type="ECO:0000256" key="3">
    <source>
        <dbReference type="ARBA" id="ARBA00022692"/>
    </source>
</evidence>
<comment type="subcellular location">
    <subcellularLocation>
        <location evidence="1">Membrane</location>
        <topology evidence="1">Multi-pass membrane protein</topology>
    </subcellularLocation>
</comment>
<dbReference type="EMBL" id="JAVRJZ010000017">
    <property type="protein sequence ID" value="KAK2709907.1"/>
    <property type="molecule type" value="Genomic_DNA"/>
</dbReference>
<dbReference type="GO" id="GO:0016020">
    <property type="term" value="C:membrane"/>
    <property type="evidence" value="ECO:0007669"/>
    <property type="project" value="UniProtKB-SubCell"/>
</dbReference>
<evidence type="ECO:0008006" key="9">
    <source>
        <dbReference type="Google" id="ProtNLM"/>
    </source>
</evidence>
<evidence type="ECO:0000313" key="8">
    <source>
        <dbReference type="Proteomes" id="UP001187531"/>
    </source>
</evidence>
<keyword evidence="5 6" id="KW-0472">Membrane</keyword>
<dbReference type="Proteomes" id="UP001187531">
    <property type="component" value="Unassembled WGS sequence"/>
</dbReference>
<accession>A0AA88HQJ5</accession>
<dbReference type="EMBL" id="JAVRJZ010000017">
    <property type="protein sequence ID" value="KAK2709908.1"/>
    <property type="molecule type" value="Genomic_DNA"/>
</dbReference>
<dbReference type="PANTHER" id="PTHR31548:SF1">
    <property type="entry name" value="LD47387P"/>
    <property type="match status" value="1"/>
</dbReference>
<dbReference type="AlphaFoldDB" id="A0AA88HQJ5"/>
<evidence type="ECO:0000256" key="2">
    <source>
        <dbReference type="ARBA" id="ARBA00005787"/>
    </source>
</evidence>
<protein>
    <recommendedName>
        <fullName evidence="9">Clarin-3</fullName>
    </recommendedName>
</protein>
<dbReference type="EMBL" id="JAVRJZ010000017">
    <property type="protein sequence ID" value="KAK2709906.1"/>
    <property type="molecule type" value="Genomic_DNA"/>
</dbReference>
<feature type="transmembrane region" description="Helical" evidence="6">
    <location>
        <begin position="92"/>
        <end position="116"/>
    </location>
</feature>
<gene>
    <name evidence="7" type="ORF">QYM36_013553</name>
</gene>
<evidence type="ECO:0000256" key="4">
    <source>
        <dbReference type="ARBA" id="ARBA00022989"/>
    </source>
</evidence>
<keyword evidence="3 6" id="KW-0812">Transmembrane</keyword>
<evidence type="ECO:0000256" key="1">
    <source>
        <dbReference type="ARBA" id="ARBA00004141"/>
    </source>
</evidence>
<dbReference type="Pfam" id="PF25807">
    <property type="entry name" value="Clarin-2"/>
    <property type="match status" value="1"/>
</dbReference>
<keyword evidence="4 6" id="KW-1133">Transmembrane helix</keyword>
<name>A0AA88HQJ5_ARTSF</name>
<dbReference type="EMBL" id="JAVRJZ010000017">
    <property type="protein sequence ID" value="KAK2709905.1"/>
    <property type="molecule type" value="Genomic_DNA"/>
</dbReference>
<evidence type="ECO:0000256" key="5">
    <source>
        <dbReference type="ARBA" id="ARBA00023136"/>
    </source>
</evidence>
<keyword evidence="8" id="KW-1185">Reference proteome</keyword>
<feature type="transmembrane region" description="Helical" evidence="6">
    <location>
        <begin position="128"/>
        <end position="156"/>
    </location>
</feature>
<organism evidence="7 8">
    <name type="scientific">Artemia franciscana</name>
    <name type="common">Brine shrimp</name>
    <name type="synonym">Artemia sanfranciscana</name>
    <dbReference type="NCBI Taxonomy" id="6661"/>
    <lineage>
        <taxon>Eukaryota</taxon>
        <taxon>Metazoa</taxon>
        <taxon>Ecdysozoa</taxon>
        <taxon>Arthropoda</taxon>
        <taxon>Crustacea</taxon>
        <taxon>Branchiopoda</taxon>
        <taxon>Anostraca</taxon>
        <taxon>Artemiidae</taxon>
        <taxon>Artemia</taxon>
    </lineage>
</organism>